<evidence type="ECO:0000256" key="9">
    <source>
        <dbReference type="ARBA" id="ARBA00022548"/>
    </source>
</evidence>
<dbReference type="FunFam" id="3.90.79.10:FF:000012">
    <property type="entry name" value="Isopentenyl-diphosphate Delta-isomerase 1"/>
    <property type="match status" value="1"/>
</dbReference>
<dbReference type="GO" id="GO:0005777">
    <property type="term" value="C:peroxisome"/>
    <property type="evidence" value="ECO:0007669"/>
    <property type="project" value="UniProtKB-SubCell"/>
</dbReference>
<evidence type="ECO:0000256" key="16">
    <source>
        <dbReference type="ARBA" id="ARBA00023140"/>
    </source>
</evidence>
<evidence type="ECO:0000256" key="14">
    <source>
        <dbReference type="ARBA" id="ARBA00023011"/>
    </source>
</evidence>
<comment type="function">
    <text evidence="3">Catalyzes the 1,3-allylic rearrangement of the homoallylic substrate isopentenyl (IPP) to its highly electrophilic allylic isomer, dimethylallyl diphosphate (DMAPP).</text>
</comment>
<dbReference type="Proteomes" id="UP001152836">
    <property type="component" value="Unassembled WGS sequence"/>
</dbReference>
<keyword evidence="16" id="KW-0576">Peroxisome</keyword>
<dbReference type="NCBIfam" id="TIGR02150">
    <property type="entry name" value="IPP_isom_1"/>
    <property type="match status" value="1"/>
</dbReference>
<dbReference type="PANTHER" id="PTHR10885:SF1">
    <property type="entry name" value="ISOPENTENYL-DIPHOSPHATE DELTA-ISOMERASE 2"/>
    <property type="match status" value="1"/>
</dbReference>
<evidence type="ECO:0000256" key="18">
    <source>
        <dbReference type="ARBA" id="ARBA00023221"/>
    </source>
</evidence>
<keyword evidence="19" id="KW-0414">Isoprene biosynthesis</keyword>
<dbReference type="GO" id="GO:0009240">
    <property type="term" value="P:isopentenyl diphosphate biosynthetic process"/>
    <property type="evidence" value="ECO:0007669"/>
    <property type="project" value="TreeGrafter"/>
</dbReference>
<comment type="cofactor">
    <cofactor evidence="2">
        <name>Mg(2+)</name>
        <dbReference type="ChEBI" id="CHEBI:18420"/>
    </cofactor>
</comment>
<evidence type="ECO:0000256" key="1">
    <source>
        <dbReference type="ARBA" id="ARBA00000374"/>
    </source>
</evidence>
<keyword evidence="23" id="KW-1185">Reference proteome</keyword>
<evidence type="ECO:0000256" key="8">
    <source>
        <dbReference type="ARBA" id="ARBA00022516"/>
    </source>
</evidence>
<accession>A0AAU9ZNB0</accession>
<evidence type="ECO:0000256" key="15">
    <source>
        <dbReference type="ARBA" id="ARBA00023098"/>
    </source>
</evidence>
<comment type="subcellular location">
    <subcellularLocation>
        <location evidence="4">Peroxisome</location>
    </subcellularLocation>
</comment>
<proteinExistence type="inferred from homology"/>
<dbReference type="CDD" id="cd02885">
    <property type="entry name" value="NUDIX_IPP_Isomerase"/>
    <property type="match status" value="1"/>
</dbReference>
<dbReference type="InterPro" id="IPR000086">
    <property type="entry name" value="NUDIX_hydrolase_dom"/>
</dbReference>
<evidence type="ECO:0000259" key="21">
    <source>
        <dbReference type="PROSITE" id="PS51462"/>
    </source>
</evidence>
<evidence type="ECO:0000256" key="7">
    <source>
        <dbReference type="ARBA" id="ARBA00012057"/>
    </source>
</evidence>
<evidence type="ECO:0000313" key="23">
    <source>
        <dbReference type="Proteomes" id="UP001152836"/>
    </source>
</evidence>
<keyword evidence="14" id="KW-0756">Sterol biosynthesis</keyword>
<evidence type="ECO:0000256" key="6">
    <source>
        <dbReference type="ARBA" id="ARBA00007579"/>
    </source>
</evidence>
<comment type="similarity">
    <text evidence="6">Belongs to the IPP isomerase type 1 family.</text>
</comment>
<evidence type="ECO:0000256" key="11">
    <source>
        <dbReference type="ARBA" id="ARBA00022778"/>
    </source>
</evidence>
<keyword evidence="13" id="KW-0752">Steroid biosynthesis</keyword>
<name>A0AAU9ZNB0_PHORO</name>
<keyword evidence="17" id="KW-1207">Sterol metabolism</keyword>
<evidence type="ECO:0000256" key="4">
    <source>
        <dbReference type="ARBA" id="ARBA00004275"/>
    </source>
</evidence>
<dbReference type="InterPro" id="IPR015797">
    <property type="entry name" value="NUDIX_hydrolase-like_dom_sf"/>
</dbReference>
<dbReference type="PROSITE" id="PS51462">
    <property type="entry name" value="NUDIX"/>
    <property type="match status" value="1"/>
</dbReference>
<dbReference type="PIRSF" id="PIRSF018427">
    <property type="entry name" value="Isopntndiph_ism"/>
    <property type="match status" value="1"/>
</dbReference>
<sequence>MLRCELILIAKECLYLADMSDVTVAWVDEHQLQRLDQMLIVVDENDKVIGADTKRNCHQNENIEKGLLHRAFSVVLFNSEKKVLIQRRADTKLTFPGHFTDSCSSHPLSNPEELEEKDALGVRRAALRRLQDELGIPQDQVSLEDIVFMTRYHYKAKSDAVWGEHEVCYLLLIKKDVTISADPSEISSFSYLTLQELEDLLERGAQGEVKVTPWLRIIVERFLSGWWPYLDEVTQFEEHDKIHRV</sequence>
<keyword evidence="11" id="KW-0152">Cholesterol biosynthesis</keyword>
<dbReference type="Pfam" id="PF00293">
    <property type="entry name" value="NUDIX"/>
    <property type="match status" value="1"/>
</dbReference>
<evidence type="ECO:0000256" key="17">
    <source>
        <dbReference type="ARBA" id="ARBA00023166"/>
    </source>
</evidence>
<organism evidence="22 23">
    <name type="scientific">Phodopus roborovskii</name>
    <name type="common">Roborovski's desert hamster</name>
    <name type="synonym">Cricetulus roborovskii</name>
    <dbReference type="NCBI Taxonomy" id="109678"/>
    <lineage>
        <taxon>Eukaryota</taxon>
        <taxon>Metazoa</taxon>
        <taxon>Chordata</taxon>
        <taxon>Craniata</taxon>
        <taxon>Vertebrata</taxon>
        <taxon>Euteleostomi</taxon>
        <taxon>Mammalia</taxon>
        <taxon>Eutheria</taxon>
        <taxon>Euarchontoglires</taxon>
        <taxon>Glires</taxon>
        <taxon>Rodentia</taxon>
        <taxon>Myomorpha</taxon>
        <taxon>Muroidea</taxon>
        <taxon>Cricetidae</taxon>
        <taxon>Cricetinae</taxon>
        <taxon>Phodopus</taxon>
    </lineage>
</organism>
<dbReference type="EC" id="5.3.3.2" evidence="7"/>
<keyword evidence="20" id="KW-0413">Isomerase</keyword>
<keyword evidence="10" id="KW-0479">Metal-binding</keyword>
<keyword evidence="18" id="KW-0753">Steroid metabolism</keyword>
<reference evidence="22" key="1">
    <citation type="submission" date="2022-06" db="EMBL/GenBank/DDBJ databases">
        <authorList>
            <person name="Andreotti S."/>
            <person name="Wyler E."/>
        </authorList>
    </citation>
    <scope>NUCLEOTIDE SEQUENCE</scope>
</reference>
<comment type="catalytic activity">
    <reaction evidence="1">
        <text>isopentenyl diphosphate = dimethylallyl diphosphate</text>
        <dbReference type="Rhea" id="RHEA:23284"/>
        <dbReference type="ChEBI" id="CHEBI:57623"/>
        <dbReference type="ChEBI" id="CHEBI:128769"/>
        <dbReference type="EC" id="5.3.3.2"/>
    </reaction>
</comment>
<evidence type="ECO:0000256" key="10">
    <source>
        <dbReference type="ARBA" id="ARBA00022723"/>
    </source>
</evidence>
<dbReference type="EMBL" id="CALSGD010001469">
    <property type="protein sequence ID" value="CAH6810053.1"/>
    <property type="molecule type" value="Genomic_DNA"/>
</dbReference>
<evidence type="ECO:0000256" key="19">
    <source>
        <dbReference type="ARBA" id="ARBA00023229"/>
    </source>
</evidence>
<dbReference type="InterPro" id="IPR011876">
    <property type="entry name" value="IsopentenylPP_isomerase_typ1"/>
</dbReference>
<dbReference type="AlphaFoldDB" id="A0AAU9ZNB0"/>
<keyword evidence="12" id="KW-0460">Magnesium</keyword>
<keyword evidence="15" id="KW-0443">Lipid metabolism</keyword>
<dbReference type="PANTHER" id="PTHR10885">
    <property type="entry name" value="ISOPENTENYL-DIPHOSPHATE DELTA-ISOMERASE"/>
    <property type="match status" value="1"/>
</dbReference>
<dbReference type="Gene3D" id="3.90.79.10">
    <property type="entry name" value="Nucleoside Triphosphate Pyrophosphohydrolase"/>
    <property type="match status" value="1"/>
</dbReference>
<evidence type="ECO:0000256" key="3">
    <source>
        <dbReference type="ARBA" id="ARBA00003951"/>
    </source>
</evidence>
<keyword evidence="8" id="KW-0444">Lipid biosynthesis</keyword>
<dbReference type="SUPFAM" id="SSF55811">
    <property type="entry name" value="Nudix"/>
    <property type="match status" value="1"/>
</dbReference>
<evidence type="ECO:0000256" key="2">
    <source>
        <dbReference type="ARBA" id="ARBA00001946"/>
    </source>
</evidence>
<comment type="pathway">
    <text evidence="5">Isoprenoid biosynthesis; dimethylallyl diphosphate biosynthesis; dimethylallyl diphosphate from isopentenyl diphosphate: step 1/1.</text>
</comment>
<evidence type="ECO:0000313" key="22">
    <source>
        <dbReference type="EMBL" id="CAH6810053.1"/>
    </source>
</evidence>
<evidence type="ECO:0000256" key="12">
    <source>
        <dbReference type="ARBA" id="ARBA00022842"/>
    </source>
</evidence>
<keyword evidence="9" id="KW-0153">Cholesterol metabolism</keyword>
<comment type="caution">
    <text evidence="22">The sequence shown here is derived from an EMBL/GenBank/DDBJ whole genome shotgun (WGS) entry which is preliminary data.</text>
</comment>
<gene>
    <name evidence="22" type="primary">AABR07028137.1</name>
    <name evidence="22" type="ORF">PHOROB_LOCUS10900</name>
</gene>
<dbReference type="GO" id="GO:0006695">
    <property type="term" value="P:cholesterol biosynthetic process"/>
    <property type="evidence" value="ECO:0007669"/>
    <property type="project" value="UniProtKB-KW"/>
</dbReference>
<evidence type="ECO:0000256" key="20">
    <source>
        <dbReference type="ARBA" id="ARBA00023235"/>
    </source>
</evidence>
<evidence type="ECO:0000256" key="5">
    <source>
        <dbReference type="ARBA" id="ARBA00004826"/>
    </source>
</evidence>
<dbReference type="GO" id="GO:0046872">
    <property type="term" value="F:metal ion binding"/>
    <property type="evidence" value="ECO:0007669"/>
    <property type="project" value="UniProtKB-KW"/>
</dbReference>
<feature type="domain" description="Nudix hydrolase" evidence="21">
    <location>
        <begin position="67"/>
        <end position="217"/>
    </location>
</feature>
<protein>
    <recommendedName>
        <fullName evidence="7">isopentenyl-diphosphate Delta-isomerase</fullName>
        <ecNumber evidence="7">5.3.3.2</ecNumber>
    </recommendedName>
</protein>
<evidence type="ECO:0000256" key="13">
    <source>
        <dbReference type="ARBA" id="ARBA00022955"/>
    </source>
</evidence>
<dbReference type="GO" id="GO:0004452">
    <property type="term" value="F:isopentenyl-diphosphate delta-isomerase activity"/>
    <property type="evidence" value="ECO:0007669"/>
    <property type="project" value="UniProtKB-EC"/>
</dbReference>